<dbReference type="EMBL" id="CACRXK020008842">
    <property type="protein sequence ID" value="CAB4015783.1"/>
    <property type="molecule type" value="Genomic_DNA"/>
</dbReference>
<dbReference type="Proteomes" id="UP001152795">
    <property type="component" value="Unassembled WGS sequence"/>
</dbReference>
<dbReference type="GO" id="GO:0005858">
    <property type="term" value="C:axonemal dynein complex"/>
    <property type="evidence" value="ECO:0007669"/>
    <property type="project" value="TreeGrafter"/>
</dbReference>
<keyword evidence="2" id="KW-1185">Reference proteome</keyword>
<sequence length="581" mass="67423">MDLDSMPEACIPNISMARPRSRVKDDSRNACRRRDGDKMVPSVEKKISELEMALLHLQQNIDIPEITLIIHPTVEKMIKKCQDEDRKAKVQDFGELCEDSSFLNQLQNGVNRWIREIQKVTKLNRDPASGNALQEISFWLNLERALLRIQEKRESFEVALTLDILKCGKRFHATVSFDSDTGLKQALTTVNDYSPLMKDFPLDDLLSATELDKIKSSLTQIFNHLRKIRNTKYPIQRCLRLVEAISRDLSSQLLKVLGPLRLMHIPYEEFDKVMVACFLVFATWEEEYEKLQTLLRDMAKKKREEHGKAGRVNPSHKRSQARLDYVRKFRRQHEQLRQVIVRVLQPPAKEQANARVPNDEMVDLQAAAASLDPADANAIEEVNLAYENTKDVDALDISKEGNEAWEAAMKRYEERIDRVETRITSRLRDQLGTAKNAGEMFRIFSRFNALFVRPHIQGAIREYQTQLIQRVKDDIETLHNKFKVQYPHSKSSKMSKVRDFPAVSGSIIWARQIERQLNAYLRRVEDVLGKGWESHVEGQRLKEDGDNFKQKLDTQELFEDWSRKVCFGNCLLAVCSIRDWS</sequence>
<dbReference type="GO" id="GO:0045505">
    <property type="term" value="F:dynein intermediate chain binding"/>
    <property type="evidence" value="ECO:0007669"/>
    <property type="project" value="InterPro"/>
</dbReference>
<dbReference type="InterPro" id="IPR013594">
    <property type="entry name" value="Dynein_heavy_tail"/>
</dbReference>
<dbReference type="PANTHER" id="PTHR46532">
    <property type="entry name" value="MALE FERTILITY FACTOR KL5"/>
    <property type="match status" value="1"/>
</dbReference>
<gene>
    <name evidence="1" type="ORF">PACLA_8A022790</name>
</gene>
<dbReference type="GO" id="GO:0051959">
    <property type="term" value="F:dynein light intermediate chain binding"/>
    <property type="evidence" value="ECO:0007669"/>
    <property type="project" value="InterPro"/>
</dbReference>
<dbReference type="OrthoDB" id="5987161at2759"/>
<evidence type="ECO:0000313" key="2">
    <source>
        <dbReference type="Proteomes" id="UP001152795"/>
    </source>
</evidence>
<dbReference type="PANTHER" id="PTHR46532:SF13">
    <property type="entry name" value="CYTOPLASMIC DYNEIN 1 HEAVY CHAIN 1"/>
    <property type="match status" value="1"/>
</dbReference>
<dbReference type="Pfam" id="PF08385">
    <property type="entry name" value="DHC_N1"/>
    <property type="match status" value="1"/>
</dbReference>
<dbReference type="InterPro" id="IPR026983">
    <property type="entry name" value="DHC"/>
</dbReference>
<evidence type="ECO:0000313" key="1">
    <source>
        <dbReference type="EMBL" id="CAB4015783.1"/>
    </source>
</evidence>
<comment type="caution">
    <text evidence="1">The sequence shown here is derived from an EMBL/GenBank/DDBJ whole genome shotgun (WGS) entry which is preliminary data.</text>
</comment>
<proteinExistence type="predicted"/>
<name>A0A6S7IF96_PARCT</name>
<protein>
    <submittedName>
        <fullName evidence="1">Cytoplasmic dynein 1 heavy chain 1</fullName>
    </submittedName>
</protein>
<reference evidence="1" key="1">
    <citation type="submission" date="2020-04" db="EMBL/GenBank/DDBJ databases">
        <authorList>
            <person name="Alioto T."/>
            <person name="Alioto T."/>
            <person name="Gomez Garrido J."/>
        </authorList>
    </citation>
    <scope>NUCLEOTIDE SEQUENCE</scope>
    <source>
        <strain evidence="1">A484AB</strain>
    </source>
</reference>
<dbReference type="GO" id="GO:0007018">
    <property type="term" value="P:microtubule-based movement"/>
    <property type="evidence" value="ECO:0007669"/>
    <property type="project" value="InterPro"/>
</dbReference>
<accession>A0A6S7IF96</accession>
<dbReference type="AlphaFoldDB" id="A0A6S7IF96"/>
<organism evidence="1 2">
    <name type="scientific">Paramuricea clavata</name>
    <name type="common">Red gorgonian</name>
    <name type="synonym">Violescent sea-whip</name>
    <dbReference type="NCBI Taxonomy" id="317549"/>
    <lineage>
        <taxon>Eukaryota</taxon>
        <taxon>Metazoa</taxon>
        <taxon>Cnidaria</taxon>
        <taxon>Anthozoa</taxon>
        <taxon>Octocorallia</taxon>
        <taxon>Malacalcyonacea</taxon>
        <taxon>Plexauridae</taxon>
        <taxon>Paramuricea</taxon>
    </lineage>
</organism>